<gene>
    <name evidence="4" type="ORF">mPipKuh1_004108</name>
</gene>
<dbReference type="EMBL" id="JACAGB010000044">
    <property type="protein sequence ID" value="KAF6286743.1"/>
    <property type="molecule type" value="Genomic_DNA"/>
</dbReference>
<sequence>MSAEGNLHNPALFEGRSPAVWELAEEYLDLVRQHPCPLSCVRAHLFKLWHHTLQVHQQLREELAKAKTLEGVAAVSRELRLRSQAGHVPAGGGGAGGRPAFLPLDLPALLPAGARGGEQGEHGRPQQARPGGGGGGRRPPVQEQAEEAAEEPPQDLRPLAEAKIRKVRPVWEPQGHPVCVQPVPGLLQEASVQRDRGLPRSRTAF</sequence>
<keyword evidence="5" id="KW-1185">Reference proteome</keyword>
<dbReference type="AlphaFoldDB" id="A0A7J7SEF9"/>
<keyword evidence="2" id="KW-0520">NAD</keyword>
<evidence type="ECO:0000313" key="4">
    <source>
        <dbReference type="EMBL" id="KAF6286743.1"/>
    </source>
</evidence>
<keyword evidence="1" id="KW-0521">NADP</keyword>
<name>A0A7J7SEF9_PIPKU</name>
<comment type="caution">
    <text evidence="4">The sequence shown here is derived from an EMBL/GenBank/DDBJ whole genome shotgun (WGS) entry which is preliminary data.</text>
</comment>
<evidence type="ECO:0000256" key="2">
    <source>
        <dbReference type="ARBA" id="ARBA00023027"/>
    </source>
</evidence>
<reference evidence="4 5" key="1">
    <citation type="journal article" date="2020" name="Nature">
        <title>Six reference-quality genomes reveal evolution of bat adaptations.</title>
        <authorList>
            <person name="Jebb D."/>
            <person name="Huang Z."/>
            <person name="Pippel M."/>
            <person name="Hughes G.M."/>
            <person name="Lavrichenko K."/>
            <person name="Devanna P."/>
            <person name="Winkler S."/>
            <person name="Jermiin L.S."/>
            <person name="Skirmuntt E.C."/>
            <person name="Katzourakis A."/>
            <person name="Burkitt-Gray L."/>
            <person name="Ray D.A."/>
            <person name="Sullivan K.A.M."/>
            <person name="Roscito J.G."/>
            <person name="Kirilenko B.M."/>
            <person name="Davalos L.M."/>
            <person name="Corthals A.P."/>
            <person name="Power M.L."/>
            <person name="Jones G."/>
            <person name="Ransome R.D."/>
            <person name="Dechmann D.K.N."/>
            <person name="Locatelli A.G."/>
            <person name="Puechmaille S.J."/>
            <person name="Fedrigo O."/>
            <person name="Jarvis E.D."/>
            <person name="Hiller M."/>
            <person name="Vernes S.C."/>
            <person name="Myers E.W."/>
            <person name="Teeling E.C."/>
        </authorList>
    </citation>
    <scope>NUCLEOTIDE SEQUENCE [LARGE SCALE GENOMIC DNA]</scope>
    <source>
        <strain evidence="4">MPipKuh1</strain>
        <tissue evidence="4">Flight muscle</tissue>
    </source>
</reference>
<dbReference type="PANTHER" id="PTHR11082:SF5">
    <property type="entry name" value="TRNA-DIHYDROURIDINE(16_17) SYNTHASE [NAD(P)(+)]-LIKE"/>
    <property type="match status" value="1"/>
</dbReference>
<feature type="compositionally biased region" description="Acidic residues" evidence="3">
    <location>
        <begin position="144"/>
        <end position="153"/>
    </location>
</feature>
<organism evidence="4 5">
    <name type="scientific">Pipistrellus kuhlii</name>
    <name type="common">Kuhl's pipistrelle</name>
    <dbReference type="NCBI Taxonomy" id="59472"/>
    <lineage>
        <taxon>Eukaryota</taxon>
        <taxon>Metazoa</taxon>
        <taxon>Chordata</taxon>
        <taxon>Craniata</taxon>
        <taxon>Vertebrata</taxon>
        <taxon>Euteleostomi</taxon>
        <taxon>Mammalia</taxon>
        <taxon>Eutheria</taxon>
        <taxon>Laurasiatheria</taxon>
        <taxon>Chiroptera</taxon>
        <taxon>Yangochiroptera</taxon>
        <taxon>Vespertilionidae</taxon>
        <taxon>Pipistrellus</taxon>
    </lineage>
</organism>
<evidence type="ECO:0000313" key="5">
    <source>
        <dbReference type="Proteomes" id="UP000558488"/>
    </source>
</evidence>
<proteinExistence type="predicted"/>
<protein>
    <submittedName>
        <fullName evidence="4">Dihydrouridine synthase 1 like</fullName>
    </submittedName>
</protein>
<evidence type="ECO:0000256" key="1">
    <source>
        <dbReference type="ARBA" id="ARBA00022857"/>
    </source>
</evidence>
<dbReference type="Proteomes" id="UP000558488">
    <property type="component" value="Unassembled WGS sequence"/>
</dbReference>
<dbReference type="PANTHER" id="PTHR11082">
    <property type="entry name" value="TRNA-DIHYDROURIDINE SYNTHASE"/>
    <property type="match status" value="1"/>
</dbReference>
<evidence type="ECO:0000256" key="3">
    <source>
        <dbReference type="SAM" id="MobiDB-lite"/>
    </source>
</evidence>
<dbReference type="GO" id="GO:0017150">
    <property type="term" value="F:tRNA dihydrouridine synthase activity"/>
    <property type="evidence" value="ECO:0007669"/>
    <property type="project" value="TreeGrafter"/>
</dbReference>
<accession>A0A7J7SEF9</accession>
<feature type="region of interest" description="Disordered" evidence="3">
    <location>
        <begin position="110"/>
        <end position="161"/>
    </location>
</feature>